<evidence type="ECO:0000256" key="1">
    <source>
        <dbReference type="ARBA" id="ARBA00005234"/>
    </source>
</evidence>
<dbReference type="InterPro" id="IPR003653">
    <property type="entry name" value="Peptidase_C48_C"/>
</dbReference>
<feature type="compositionally biased region" description="Basic and acidic residues" evidence="5">
    <location>
        <begin position="61"/>
        <end position="119"/>
    </location>
</feature>
<protein>
    <recommendedName>
        <fullName evidence="6">Ubiquitin-like protease family profile domain-containing protein</fullName>
    </recommendedName>
</protein>
<evidence type="ECO:0000256" key="2">
    <source>
        <dbReference type="ARBA" id="ARBA00022670"/>
    </source>
</evidence>
<dbReference type="PANTHER" id="PTHR12606:SF141">
    <property type="entry name" value="GH15225P-RELATED"/>
    <property type="match status" value="1"/>
</dbReference>
<dbReference type="Proteomes" id="UP000652761">
    <property type="component" value="Unassembled WGS sequence"/>
</dbReference>
<keyword evidence="2" id="KW-0645">Protease</keyword>
<dbReference type="PROSITE" id="PS50600">
    <property type="entry name" value="ULP_PROTEASE"/>
    <property type="match status" value="1"/>
</dbReference>
<reference evidence="7" key="1">
    <citation type="submission" date="2017-07" db="EMBL/GenBank/DDBJ databases">
        <title>Taro Niue Genome Assembly and Annotation.</title>
        <authorList>
            <person name="Atibalentja N."/>
            <person name="Keating K."/>
            <person name="Fields C.J."/>
        </authorList>
    </citation>
    <scope>NUCLEOTIDE SEQUENCE</scope>
    <source>
        <strain evidence="7">Niue_2</strain>
        <tissue evidence="7">Leaf</tissue>
    </source>
</reference>
<comment type="similarity">
    <text evidence="1">Belongs to the peptidase C48 family.</text>
</comment>
<dbReference type="SUPFAM" id="SSF54001">
    <property type="entry name" value="Cysteine proteinases"/>
    <property type="match status" value="1"/>
</dbReference>
<evidence type="ECO:0000256" key="4">
    <source>
        <dbReference type="ARBA" id="ARBA00022807"/>
    </source>
</evidence>
<organism evidence="7 8">
    <name type="scientific">Colocasia esculenta</name>
    <name type="common">Wild taro</name>
    <name type="synonym">Arum esculentum</name>
    <dbReference type="NCBI Taxonomy" id="4460"/>
    <lineage>
        <taxon>Eukaryota</taxon>
        <taxon>Viridiplantae</taxon>
        <taxon>Streptophyta</taxon>
        <taxon>Embryophyta</taxon>
        <taxon>Tracheophyta</taxon>
        <taxon>Spermatophyta</taxon>
        <taxon>Magnoliopsida</taxon>
        <taxon>Liliopsida</taxon>
        <taxon>Araceae</taxon>
        <taxon>Aroideae</taxon>
        <taxon>Colocasieae</taxon>
        <taxon>Colocasia</taxon>
    </lineage>
</organism>
<keyword evidence="8" id="KW-1185">Reference proteome</keyword>
<evidence type="ECO:0000256" key="3">
    <source>
        <dbReference type="ARBA" id="ARBA00022801"/>
    </source>
</evidence>
<feature type="domain" description="Ubiquitin-like protease family profile" evidence="6">
    <location>
        <begin position="245"/>
        <end position="371"/>
    </location>
</feature>
<proteinExistence type="inferred from homology"/>
<name>A0A843XE06_COLES</name>
<dbReference type="GO" id="GO:0016926">
    <property type="term" value="P:protein desumoylation"/>
    <property type="evidence" value="ECO:0007669"/>
    <property type="project" value="TreeGrafter"/>
</dbReference>
<evidence type="ECO:0000259" key="6">
    <source>
        <dbReference type="PROSITE" id="PS50600"/>
    </source>
</evidence>
<sequence>MADVSKPPGARHAADMQTKTTLQRQPERDTHDRRVQNVTSSLVAFTNGPNCWPTKLENLQEADKKRKEEEEEHKRKQAEEDQKKKREEEEQKKKEAEEEQKKRKEEEEHKRKKVEEEQKRKRKRRGRRRRKRRRGRRQRRRGRRRRRRRRGRGVIFLHPHCPNELQQGREKGGNRRYPEDYRYYKAPKVNVSTFEPIFLSSHESTCTLPTGKKEGRRDYVIREKMYTFLTCSDLMFGGTLEGYDNFLTFKDIWELLFGGQSESVIIDCYVNTYLFLPRQENPNIFKTFGYLGATLKGYVQSCKDDKSKQQHLDYSFKRLDCAPTELGLLFSPMHVGTNHWSLLVINIKEKKFHVYDSLRNKDRPDIPQYYT</sequence>
<dbReference type="GO" id="GO:0006508">
    <property type="term" value="P:proteolysis"/>
    <property type="evidence" value="ECO:0007669"/>
    <property type="project" value="UniProtKB-KW"/>
</dbReference>
<accession>A0A843XE06</accession>
<evidence type="ECO:0000313" key="7">
    <source>
        <dbReference type="EMBL" id="MQM17694.1"/>
    </source>
</evidence>
<evidence type="ECO:0000313" key="8">
    <source>
        <dbReference type="Proteomes" id="UP000652761"/>
    </source>
</evidence>
<dbReference type="PANTHER" id="PTHR12606">
    <property type="entry name" value="SENTRIN/SUMO-SPECIFIC PROTEASE"/>
    <property type="match status" value="1"/>
</dbReference>
<gene>
    <name evidence="7" type="ORF">Taro_050668</name>
</gene>
<dbReference type="AlphaFoldDB" id="A0A843XE06"/>
<feature type="compositionally biased region" description="Basic residues" evidence="5">
    <location>
        <begin position="120"/>
        <end position="152"/>
    </location>
</feature>
<comment type="caution">
    <text evidence="7">The sequence shown here is derived from an EMBL/GenBank/DDBJ whole genome shotgun (WGS) entry which is preliminary data.</text>
</comment>
<dbReference type="Gene3D" id="3.40.395.10">
    <property type="entry name" value="Adenoviral Proteinase, Chain A"/>
    <property type="match status" value="1"/>
</dbReference>
<evidence type="ECO:0000256" key="5">
    <source>
        <dbReference type="SAM" id="MobiDB-lite"/>
    </source>
</evidence>
<dbReference type="OrthoDB" id="1939479at2759"/>
<keyword evidence="4" id="KW-0788">Thiol protease</keyword>
<feature type="region of interest" description="Disordered" evidence="5">
    <location>
        <begin position="1"/>
        <end position="154"/>
    </location>
</feature>
<dbReference type="Pfam" id="PF02902">
    <property type="entry name" value="Peptidase_C48"/>
    <property type="match status" value="1"/>
</dbReference>
<dbReference type="EMBL" id="NMUH01007697">
    <property type="protein sequence ID" value="MQM17694.1"/>
    <property type="molecule type" value="Genomic_DNA"/>
</dbReference>
<dbReference type="InterPro" id="IPR038765">
    <property type="entry name" value="Papain-like_cys_pep_sf"/>
</dbReference>
<dbReference type="GO" id="GO:0016929">
    <property type="term" value="F:deSUMOylase activity"/>
    <property type="evidence" value="ECO:0007669"/>
    <property type="project" value="TreeGrafter"/>
</dbReference>
<feature type="compositionally biased region" description="Polar residues" evidence="5">
    <location>
        <begin position="36"/>
        <end position="49"/>
    </location>
</feature>
<feature type="compositionally biased region" description="Basic and acidic residues" evidence="5">
    <location>
        <begin position="25"/>
        <end position="35"/>
    </location>
</feature>
<dbReference type="GO" id="GO:0005634">
    <property type="term" value="C:nucleus"/>
    <property type="evidence" value="ECO:0007669"/>
    <property type="project" value="TreeGrafter"/>
</dbReference>
<keyword evidence="3" id="KW-0378">Hydrolase</keyword>